<dbReference type="EMBL" id="JACSRA010000016">
    <property type="protein sequence ID" value="MBD7911911.1"/>
    <property type="molecule type" value="Genomic_DNA"/>
</dbReference>
<protein>
    <submittedName>
        <fullName evidence="1">Uncharacterized protein</fullName>
    </submittedName>
</protein>
<evidence type="ECO:0000313" key="2">
    <source>
        <dbReference type="Proteomes" id="UP000627781"/>
    </source>
</evidence>
<evidence type="ECO:0000313" key="1">
    <source>
        <dbReference type="EMBL" id="MBD7911911.1"/>
    </source>
</evidence>
<reference evidence="1 2" key="1">
    <citation type="submission" date="2020-08" db="EMBL/GenBank/DDBJ databases">
        <title>A Genomic Blueprint of the Chicken Gut Microbiome.</title>
        <authorList>
            <person name="Gilroy R."/>
            <person name="Ravi A."/>
            <person name="Getino M."/>
            <person name="Pursley I."/>
            <person name="Horton D.L."/>
            <person name="Alikhan N.-F."/>
            <person name="Baker D."/>
            <person name="Gharbi K."/>
            <person name="Hall N."/>
            <person name="Watson M."/>
            <person name="Adriaenssens E.M."/>
            <person name="Foster-Nyarko E."/>
            <person name="Jarju S."/>
            <person name="Secka A."/>
            <person name="Antonio M."/>
            <person name="Oren A."/>
            <person name="Chaudhuri R."/>
            <person name="La Ragione R.M."/>
            <person name="Hildebrand F."/>
            <person name="Pallen M.J."/>
        </authorList>
    </citation>
    <scope>NUCLEOTIDE SEQUENCE [LARGE SCALE GENOMIC DNA]</scope>
    <source>
        <strain evidence="1 2">Sa3CVN1</strain>
    </source>
</reference>
<keyword evidence="2" id="KW-1185">Reference proteome</keyword>
<dbReference type="Proteomes" id="UP000627781">
    <property type="component" value="Unassembled WGS sequence"/>
</dbReference>
<name>A0ABR8PUS4_9CLOT</name>
<organism evidence="1 2">
    <name type="scientific">Clostridium cibarium</name>
    <dbReference type="NCBI Taxonomy" id="2762247"/>
    <lineage>
        <taxon>Bacteria</taxon>
        <taxon>Bacillati</taxon>
        <taxon>Bacillota</taxon>
        <taxon>Clostridia</taxon>
        <taxon>Eubacteriales</taxon>
        <taxon>Clostridiaceae</taxon>
        <taxon>Clostridium</taxon>
    </lineage>
</organism>
<proteinExistence type="predicted"/>
<dbReference type="RefSeq" id="WP_143317692.1">
    <property type="nucleotide sequence ID" value="NZ_JACSRA010000016.1"/>
</dbReference>
<comment type="caution">
    <text evidence="1">The sequence shown here is derived from an EMBL/GenBank/DDBJ whole genome shotgun (WGS) entry which is preliminary data.</text>
</comment>
<sequence>MDHLVYCNGKSKVLEKILSGTKTMIIRGAADRKLPYGRVFEGETLYFIKNRGYGLIEGKATVKSVFNSEKITEDESKKLISENMSKLDLSELQVQRWVGKNYICLVEIEDVEKVEMHLKFKYQKTMEDWVIIENVSSVVENPNERYNSLKYK</sequence>
<gene>
    <name evidence="1" type="ORF">H9661_11120</name>
</gene>
<accession>A0ABR8PUS4</accession>